<sequence>MATARTATVRLWTKNFKKMKMENNQIMMKEKLGFFGILKEALTIPCKNPKFIILTFLTSLPLFCAMLIHETIFQQTLIETAKISTQKPFCDQFFCYNMQPMDVIKQLIEVVSHRFLLLGLLYLGMVHLLDLLNTIKTINSASVIYAGEKSMNLKDMLYRPIKEATFGGPLITSLYALLLASLTLLGLVSLATQFYTSSKNILFMVVFGVLFIALLTKYLEWTAIWNMGLVISILEGKHGDVALGVSAYLSRGSRRRGLFLVLVFFVWRLALRVSCLYVGWHEGGSGIVVTATQVCLVCLENVIKWVVFMIYFYDCKKRFLEKKVDVEDGRAAENVK</sequence>
<feature type="transmembrane region" description="Helical" evidence="1">
    <location>
        <begin position="53"/>
        <end position="73"/>
    </location>
</feature>
<feature type="transmembrane region" description="Helical" evidence="1">
    <location>
        <begin position="166"/>
        <end position="188"/>
    </location>
</feature>
<evidence type="ECO:0008006" key="4">
    <source>
        <dbReference type="Google" id="ProtNLM"/>
    </source>
</evidence>
<protein>
    <recommendedName>
        <fullName evidence="4">Transmembrane protein</fullName>
    </recommendedName>
</protein>
<keyword evidence="1" id="KW-1133">Transmembrane helix</keyword>
<dbReference type="AlphaFoldDB" id="A0AAP0R8M0"/>
<evidence type="ECO:0000313" key="3">
    <source>
        <dbReference type="Proteomes" id="UP001415857"/>
    </source>
</evidence>
<name>A0AAP0R8M0_LIQFO</name>
<dbReference type="PANTHER" id="PTHR36714">
    <property type="entry name" value="T23E23.1"/>
    <property type="match status" value="1"/>
</dbReference>
<keyword evidence="1" id="KW-0812">Transmembrane</keyword>
<reference evidence="2 3" key="1">
    <citation type="journal article" date="2024" name="Plant J.">
        <title>Genome sequences and population genomics reveal climatic adaptation and genomic divergence between two closely related sweetgum species.</title>
        <authorList>
            <person name="Xu W.Q."/>
            <person name="Ren C.Q."/>
            <person name="Zhang X.Y."/>
            <person name="Comes H.P."/>
            <person name="Liu X.H."/>
            <person name="Li Y.G."/>
            <person name="Kettle C.J."/>
            <person name="Jalonen R."/>
            <person name="Gaisberger H."/>
            <person name="Ma Y.Z."/>
            <person name="Qiu Y.X."/>
        </authorList>
    </citation>
    <scope>NUCLEOTIDE SEQUENCE [LARGE SCALE GENOMIC DNA]</scope>
    <source>
        <strain evidence="2">Hangzhou</strain>
    </source>
</reference>
<dbReference type="EMBL" id="JBBPBK010000013">
    <property type="protein sequence ID" value="KAK9271663.1"/>
    <property type="molecule type" value="Genomic_DNA"/>
</dbReference>
<accession>A0AAP0R8M0</accession>
<dbReference type="Proteomes" id="UP001415857">
    <property type="component" value="Unassembled WGS sequence"/>
</dbReference>
<evidence type="ECO:0000313" key="2">
    <source>
        <dbReference type="EMBL" id="KAK9271663.1"/>
    </source>
</evidence>
<keyword evidence="1" id="KW-0472">Membrane</keyword>
<feature type="transmembrane region" description="Helical" evidence="1">
    <location>
        <begin position="200"/>
        <end position="218"/>
    </location>
</feature>
<feature type="transmembrane region" description="Helical" evidence="1">
    <location>
        <begin position="115"/>
        <end position="135"/>
    </location>
</feature>
<proteinExistence type="predicted"/>
<organism evidence="2 3">
    <name type="scientific">Liquidambar formosana</name>
    <name type="common">Formosan gum</name>
    <dbReference type="NCBI Taxonomy" id="63359"/>
    <lineage>
        <taxon>Eukaryota</taxon>
        <taxon>Viridiplantae</taxon>
        <taxon>Streptophyta</taxon>
        <taxon>Embryophyta</taxon>
        <taxon>Tracheophyta</taxon>
        <taxon>Spermatophyta</taxon>
        <taxon>Magnoliopsida</taxon>
        <taxon>eudicotyledons</taxon>
        <taxon>Gunneridae</taxon>
        <taxon>Pentapetalae</taxon>
        <taxon>Saxifragales</taxon>
        <taxon>Altingiaceae</taxon>
        <taxon>Liquidambar</taxon>
    </lineage>
</organism>
<keyword evidence="3" id="KW-1185">Reference proteome</keyword>
<gene>
    <name evidence="2" type="ORF">L1049_002026</name>
</gene>
<feature type="transmembrane region" description="Helical" evidence="1">
    <location>
        <begin position="286"/>
        <end position="313"/>
    </location>
</feature>
<dbReference type="PANTHER" id="PTHR36714:SF1">
    <property type="entry name" value="T23E23.1"/>
    <property type="match status" value="1"/>
</dbReference>
<feature type="transmembrane region" description="Helical" evidence="1">
    <location>
        <begin position="257"/>
        <end position="280"/>
    </location>
</feature>
<evidence type="ECO:0000256" key="1">
    <source>
        <dbReference type="SAM" id="Phobius"/>
    </source>
</evidence>
<comment type="caution">
    <text evidence="2">The sequence shown here is derived from an EMBL/GenBank/DDBJ whole genome shotgun (WGS) entry which is preliminary data.</text>
</comment>